<proteinExistence type="predicted"/>
<feature type="chain" id="PRO_5005327668" evidence="2">
    <location>
        <begin position="20"/>
        <end position="109"/>
    </location>
</feature>
<dbReference type="Proteomes" id="UP000035681">
    <property type="component" value="Unplaced"/>
</dbReference>
<protein>
    <submittedName>
        <fullName evidence="4 5">Uncharacterized protein</fullName>
    </submittedName>
</protein>
<name>A0A0K0E8Z7_STRER</name>
<dbReference type="AlphaFoldDB" id="A0A0K0E8Z7"/>
<evidence type="ECO:0000256" key="2">
    <source>
        <dbReference type="SAM" id="SignalP"/>
    </source>
</evidence>
<evidence type="ECO:0000313" key="3">
    <source>
        <dbReference type="Proteomes" id="UP000035681"/>
    </source>
</evidence>
<evidence type="ECO:0000313" key="4">
    <source>
        <dbReference type="WBParaSite" id="SSTP_0000598000.1"/>
    </source>
</evidence>
<sequence length="109" mass="12944">MNIKLLLVFLLITYKEVFSTVYGKINNIEKLKALTEVLEGNNDLIEIKEIILKKLRYQKHFEKKYNGKSPHEGKIIRKHKRRSLNGTYKDEKGNGKNQVMLTKPYWPWP</sequence>
<accession>A0A0K0E8Z7</accession>
<organism evidence="4">
    <name type="scientific">Strongyloides stercoralis</name>
    <name type="common">Threadworm</name>
    <dbReference type="NCBI Taxonomy" id="6248"/>
    <lineage>
        <taxon>Eukaryota</taxon>
        <taxon>Metazoa</taxon>
        <taxon>Ecdysozoa</taxon>
        <taxon>Nematoda</taxon>
        <taxon>Chromadorea</taxon>
        <taxon>Rhabditida</taxon>
        <taxon>Tylenchina</taxon>
        <taxon>Panagrolaimomorpha</taxon>
        <taxon>Strongyloidoidea</taxon>
        <taxon>Strongyloididae</taxon>
        <taxon>Strongyloides</taxon>
    </lineage>
</organism>
<evidence type="ECO:0000313" key="5">
    <source>
        <dbReference type="WBParaSite" id="TCONS_00002910.p1"/>
    </source>
</evidence>
<feature type="region of interest" description="Disordered" evidence="1">
    <location>
        <begin position="86"/>
        <end position="109"/>
    </location>
</feature>
<reference evidence="4" key="1">
    <citation type="submission" date="2015-08" db="UniProtKB">
        <authorList>
            <consortium name="WormBaseParasite"/>
        </authorList>
    </citation>
    <scope>IDENTIFICATION</scope>
</reference>
<dbReference type="WBParaSite" id="TCONS_00002910.p1">
    <property type="protein sequence ID" value="TCONS_00002910.p1"/>
    <property type="gene ID" value="XLOC_002699"/>
</dbReference>
<dbReference type="WBParaSite" id="SSTP_0000598000.1">
    <property type="protein sequence ID" value="SSTP_0000598000.1"/>
    <property type="gene ID" value="SSTP_0000598000"/>
</dbReference>
<evidence type="ECO:0000256" key="1">
    <source>
        <dbReference type="SAM" id="MobiDB-lite"/>
    </source>
</evidence>
<feature type="signal peptide" evidence="2">
    <location>
        <begin position="1"/>
        <end position="19"/>
    </location>
</feature>
<keyword evidence="3" id="KW-1185">Reference proteome</keyword>
<keyword evidence="2" id="KW-0732">Signal</keyword>